<reference evidence="1 2" key="1">
    <citation type="journal article" date="2018" name="PLoS Genet.">
        <title>Population sequencing reveals clonal diversity and ancestral inbreeding in the grapevine cultivar Chardonnay.</title>
        <authorList>
            <person name="Roach M.J."/>
            <person name="Johnson D.L."/>
            <person name="Bohlmann J."/>
            <person name="van Vuuren H.J."/>
            <person name="Jones S.J."/>
            <person name="Pretorius I.S."/>
            <person name="Schmidt S.A."/>
            <person name="Borneman A.R."/>
        </authorList>
    </citation>
    <scope>NUCLEOTIDE SEQUENCE [LARGE SCALE GENOMIC DNA]</scope>
    <source>
        <strain evidence="2">cv. Chardonnay</strain>
        <tissue evidence="1">Leaf</tissue>
    </source>
</reference>
<accession>A0A438DQP8</accession>
<dbReference type="AlphaFoldDB" id="A0A438DQP8"/>
<evidence type="ECO:0000313" key="2">
    <source>
        <dbReference type="Proteomes" id="UP000288805"/>
    </source>
</evidence>
<name>A0A438DQP8_VITVI</name>
<organism evidence="1 2">
    <name type="scientific">Vitis vinifera</name>
    <name type="common">Grape</name>
    <dbReference type="NCBI Taxonomy" id="29760"/>
    <lineage>
        <taxon>Eukaryota</taxon>
        <taxon>Viridiplantae</taxon>
        <taxon>Streptophyta</taxon>
        <taxon>Embryophyta</taxon>
        <taxon>Tracheophyta</taxon>
        <taxon>Spermatophyta</taxon>
        <taxon>Magnoliopsida</taxon>
        <taxon>eudicotyledons</taxon>
        <taxon>Gunneridae</taxon>
        <taxon>Pentapetalae</taxon>
        <taxon>rosids</taxon>
        <taxon>Vitales</taxon>
        <taxon>Vitaceae</taxon>
        <taxon>Viteae</taxon>
        <taxon>Vitis</taxon>
    </lineage>
</organism>
<sequence>MTTTASEEDLLLKNFFAEVSEVERDNEVVRALMLDEVSRHIQEVFGQIEKDVHDRTRAGWMKHRRASKVLCDSRIHIKLKEEFNKMDLKVTDTVVGKMMG</sequence>
<evidence type="ECO:0000313" key="1">
    <source>
        <dbReference type="EMBL" id="RVW37762.1"/>
    </source>
</evidence>
<gene>
    <name evidence="1" type="ORF">CK203_100843</name>
</gene>
<protein>
    <submittedName>
        <fullName evidence="1">Uncharacterized protein</fullName>
    </submittedName>
</protein>
<comment type="caution">
    <text evidence="1">The sequence shown here is derived from an EMBL/GenBank/DDBJ whole genome shotgun (WGS) entry which is preliminary data.</text>
</comment>
<proteinExistence type="predicted"/>
<dbReference type="EMBL" id="QGNW01001526">
    <property type="protein sequence ID" value="RVW37762.1"/>
    <property type="molecule type" value="Genomic_DNA"/>
</dbReference>
<dbReference type="Proteomes" id="UP000288805">
    <property type="component" value="Unassembled WGS sequence"/>
</dbReference>